<evidence type="ECO:0000313" key="6">
    <source>
        <dbReference type="EMBL" id="SKA17415.1"/>
    </source>
</evidence>
<dbReference type="AlphaFoldDB" id="A0A1T4RN31"/>
<evidence type="ECO:0000256" key="3">
    <source>
        <dbReference type="ARBA" id="ARBA00023125"/>
    </source>
</evidence>
<dbReference type="GO" id="GO:0003677">
    <property type="term" value="F:DNA binding"/>
    <property type="evidence" value="ECO:0007669"/>
    <property type="project" value="UniProtKB-KW"/>
</dbReference>
<reference evidence="6 7" key="1">
    <citation type="submission" date="2017-02" db="EMBL/GenBank/DDBJ databases">
        <authorList>
            <person name="Peterson S.W."/>
        </authorList>
    </citation>
    <scope>NUCLEOTIDE SEQUENCE [LARGE SCALE GENOMIC DNA]</scope>
    <source>
        <strain evidence="6 7">DSM 45154</strain>
    </source>
</reference>
<protein>
    <submittedName>
        <fullName evidence="6">DNA-binding transcriptional regulator, LysR family</fullName>
    </submittedName>
</protein>
<evidence type="ECO:0000256" key="1">
    <source>
        <dbReference type="ARBA" id="ARBA00009437"/>
    </source>
</evidence>
<dbReference type="InterPro" id="IPR036390">
    <property type="entry name" value="WH_DNA-bd_sf"/>
</dbReference>
<feature type="domain" description="HTH lysR-type" evidence="5">
    <location>
        <begin position="2"/>
        <end position="59"/>
    </location>
</feature>
<gene>
    <name evidence="6" type="ORF">SAMN02745673_02825</name>
</gene>
<evidence type="ECO:0000256" key="2">
    <source>
        <dbReference type="ARBA" id="ARBA00023015"/>
    </source>
</evidence>
<dbReference type="GO" id="GO:0032993">
    <property type="term" value="C:protein-DNA complex"/>
    <property type="evidence" value="ECO:0007669"/>
    <property type="project" value="TreeGrafter"/>
</dbReference>
<dbReference type="SUPFAM" id="SSF46785">
    <property type="entry name" value="Winged helix' DNA-binding domain"/>
    <property type="match status" value="1"/>
</dbReference>
<evidence type="ECO:0000256" key="4">
    <source>
        <dbReference type="ARBA" id="ARBA00023163"/>
    </source>
</evidence>
<dbReference type="Pfam" id="PF03466">
    <property type="entry name" value="LysR_substrate"/>
    <property type="match status" value="1"/>
</dbReference>
<dbReference type="Gene3D" id="3.40.190.10">
    <property type="entry name" value="Periplasmic binding protein-like II"/>
    <property type="match status" value="2"/>
</dbReference>
<dbReference type="InterPro" id="IPR005119">
    <property type="entry name" value="LysR_subst-bd"/>
</dbReference>
<dbReference type="PANTHER" id="PTHR30346">
    <property type="entry name" value="TRANSCRIPTIONAL DUAL REGULATOR HCAR-RELATED"/>
    <property type="match status" value="1"/>
</dbReference>
<dbReference type="GO" id="GO:0003700">
    <property type="term" value="F:DNA-binding transcription factor activity"/>
    <property type="evidence" value="ECO:0007669"/>
    <property type="project" value="InterPro"/>
</dbReference>
<keyword evidence="3 6" id="KW-0238">DNA-binding</keyword>
<dbReference type="OrthoDB" id="4131546at2"/>
<proteinExistence type="inferred from homology"/>
<dbReference type="Proteomes" id="UP000190637">
    <property type="component" value="Unassembled WGS sequence"/>
</dbReference>
<evidence type="ECO:0000313" key="7">
    <source>
        <dbReference type="Proteomes" id="UP000190637"/>
    </source>
</evidence>
<organism evidence="6 7">
    <name type="scientific">Marinactinospora thermotolerans DSM 45154</name>
    <dbReference type="NCBI Taxonomy" id="1122192"/>
    <lineage>
        <taxon>Bacteria</taxon>
        <taxon>Bacillati</taxon>
        <taxon>Actinomycetota</taxon>
        <taxon>Actinomycetes</taxon>
        <taxon>Streptosporangiales</taxon>
        <taxon>Nocardiopsidaceae</taxon>
        <taxon>Marinactinospora</taxon>
    </lineage>
</organism>
<dbReference type="InterPro" id="IPR036388">
    <property type="entry name" value="WH-like_DNA-bd_sf"/>
</dbReference>
<dbReference type="SUPFAM" id="SSF53850">
    <property type="entry name" value="Periplasmic binding protein-like II"/>
    <property type="match status" value="1"/>
</dbReference>
<sequence length="320" mass="33696">MLDLRRLNVLKEFAAQGTIAATATALGYTPSAVSQQLSTLEREVGTALLDRTARSAELTDAGRLLAEHAEQILAMVEAAEAVLAAQNGVPLGRVTITAFPTAAVAFAPVLAQSLHEHPGLQLVLRQSSEGAGKRQVAAGEADIALVDDWTGQLPDSLSGKLRHHHLLNDPMVLAVPEGHRLADPDRPVDLRRLRNEAWVVAPPGEPSRAATDRLLAGIGSVLSTAWEFEGLGTILSLVARGIGIAAVPSLAALSGNGGLVFRRLPGRAPTRDVYAVARAATIQRPSINATLRALYTAAHEVSRALVTTLDSTVFGEKAEE</sequence>
<dbReference type="InterPro" id="IPR000847">
    <property type="entry name" value="LysR_HTH_N"/>
</dbReference>
<keyword evidence="4" id="KW-0804">Transcription</keyword>
<dbReference type="PROSITE" id="PS50931">
    <property type="entry name" value="HTH_LYSR"/>
    <property type="match status" value="1"/>
</dbReference>
<accession>A0A1T4RN31</accession>
<dbReference type="PANTHER" id="PTHR30346:SF29">
    <property type="entry name" value="LYSR SUBSTRATE-BINDING"/>
    <property type="match status" value="1"/>
</dbReference>
<comment type="similarity">
    <text evidence="1">Belongs to the LysR transcriptional regulatory family.</text>
</comment>
<evidence type="ECO:0000259" key="5">
    <source>
        <dbReference type="PROSITE" id="PS50931"/>
    </source>
</evidence>
<keyword evidence="7" id="KW-1185">Reference proteome</keyword>
<name>A0A1T4RN31_9ACTN</name>
<dbReference type="RefSeq" id="WP_078762142.1">
    <property type="nucleotide sequence ID" value="NZ_FUWS01000007.1"/>
</dbReference>
<dbReference type="EMBL" id="FUWS01000007">
    <property type="protein sequence ID" value="SKA17415.1"/>
    <property type="molecule type" value="Genomic_DNA"/>
</dbReference>
<keyword evidence="2" id="KW-0805">Transcription regulation</keyword>
<dbReference type="Gene3D" id="1.10.10.10">
    <property type="entry name" value="Winged helix-like DNA-binding domain superfamily/Winged helix DNA-binding domain"/>
    <property type="match status" value="1"/>
</dbReference>
<dbReference type="Pfam" id="PF00126">
    <property type="entry name" value="HTH_1"/>
    <property type="match status" value="1"/>
</dbReference>
<dbReference type="STRING" id="1122192.SAMN02745673_02825"/>